<evidence type="ECO:0000313" key="1">
    <source>
        <dbReference type="EMBL" id="CAB4040583.1"/>
    </source>
</evidence>
<gene>
    <name evidence="1" type="ORF">PACLA_8A060729</name>
</gene>
<dbReference type="OrthoDB" id="5987310at2759"/>
<proteinExistence type="predicted"/>
<dbReference type="PANTHER" id="PTHR47510">
    <property type="entry name" value="REVERSE TRANSCRIPTASE DOMAIN-CONTAINING PROTEIN"/>
    <property type="match status" value="1"/>
</dbReference>
<accession>A0A7D9K2Y9</accession>
<dbReference type="PANTHER" id="PTHR47510:SF3">
    <property type="entry name" value="ENDO_EXONUCLEASE_PHOSPHATASE DOMAIN-CONTAINING PROTEIN"/>
    <property type="match status" value="1"/>
</dbReference>
<keyword evidence="2" id="KW-1185">Reference proteome</keyword>
<dbReference type="EMBL" id="CACRXK020026993">
    <property type="protein sequence ID" value="CAB4040583.1"/>
    <property type="molecule type" value="Genomic_DNA"/>
</dbReference>
<feature type="non-terminal residue" evidence="1">
    <location>
        <position position="302"/>
    </location>
</feature>
<reference evidence="1" key="1">
    <citation type="submission" date="2020-04" db="EMBL/GenBank/DDBJ databases">
        <authorList>
            <person name="Alioto T."/>
            <person name="Alioto T."/>
            <person name="Gomez Garrido J."/>
        </authorList>
    </citation>
    <scope>NUCLEOTIDE SEQUENCE</scope>
    <source>
        <strain evidence="1">A484AB</strain>
    </source>
</reference>
<dbReference type="AlphaFoldDB" id="A0A7D9K2Y9"/>
<name>A0A7D9K2Y9_PARCT</name>
<organism evidence="1 2">
    <name type="scientific">Paramuricea clavata</name>
    <name type="common">Red gorgonian</name>
    <name type="synonym">Violescent sea-whip</name>
    <dbReference type="NCBI Taxonomy" id="317549"/>
    <lineage>
        <taxon>Eukaryota</taxon>
        <taxon>Metazoa</taxon>
        <taxon>Cnidaria</taxon>
        <taxon>Anthozoa</taxon>
        <taxon>Octocorallia</taxon>
        <taxon>Malacalcyonacea</taxon>
        <taxon>Plexauridae</taxon>
        <taxon>Paramuricea</taxon>
    </lineage>
</organism>
<comment type="caution">
    <text evidence="1">The sequence shown here is derived from an EMBL/GenBank/DDBJ whole genome shotgun (WGS) entry which is preliminary data.</text>
</comment>
<dbReference type="Proteomes" id="UP001152795">
    <property type="component" value="Unassembled WGS sequence"/>
</dbReference>
<evidence type="ECO:0000313" key="2">
    <source>
        <dbReference type="Proteomes" id="UP001152795"/>
    </source>
</evidence>
<sequence>MHMYFCAPKAYAPFGLSDHNTIVAEPNAIAPKGNNKKVIIRRDCRASRKAEMGRYLSLFDWSQLFAPLDSSEEKWLVFHEVIHNGLNLLMPEKRMEVSTVDAPWMNKKLKTLIAKRQKAFNKNGNGSLNFKYYRNLVNRERKACRGKYYESNIQNLRGENPKRWWSEAKRLSGMKEKNSDLSSQIKIDEFSNFPQREQANIINTAFLEPIEEYRLVVPPPCRDLEESTEVLTVTEMRVEKALAKLNPGKASGPDNIPNWLLRDYSRIVALPIMNIINTSYREQQLPACWKMADVSPLPKKKP</sequence>
<protein>
    <submittedName>
        <fullName evidence="1">Uncharacterized protein</fullName>
    </submittedName>
</protein>